<evidence type="ECO:0000256" key="7">
    <source>
        <dbReference type="ARBA" id="ARBA00023235"/>
    </source>
</evidence>
<evidence type="ECO:0000259" key="12">
    <source>
        <dbReference type="PROSITE" id="PS50059"/>
    </source>
</evidence>
<dbReference type="Proteomes" id="UP001428341">
    <property type="component" value="Unassembled WGS sequence"/>
</dbReference>
<dbReference type="Pfam" id="PF00254">
    <property type="entry name" value="FKBP_C"/>
    <property type="match status" value="1"/>
</dbReference>
<dbReference type="PANTHER" id="PTHR46512">
    <property type="entry name" value="PEPTIDYLPROLYL ISOMERASE"/>
    <property type="match status" value="1"/>
</dbReference>
<feature type="chain" id="PRO_5042893753" description="peptidylprolyl isomerase" evidence="11">
    <location>
        <begin position="26"/>
        <end position="327"/>
    </location>
</feature>
<dbReference type="EC" id="5.2.1.8" evidence="3 8"/>
<feature type="signal peptide" evidence="11">
    <location>
        <begin position="1"/>
        <end position="25"/>
    </location>
</feature>
<dbReference type="AlphaFoldDB" id="A0AAP0MRU5"/>
<proteinExistence type="inferred from homology"/>
<feature type="domain" description="PPIase FKBP-type" evidence="12">
    <location>
        <begin position="17"/>
        <end position="109"/>
    </location>
</feature>
<dbReference type="Gene3D" id="3.10.50.40">
    <property type="match status" value="1"/>
</dbReference>
<feature type="region of interest" description="Disordered" evidence="10">
    <location>
        <begin position="305"/>
        <end position="327"/>
    </location>
</feature>
<dbReference type="FunFam" id="1.25.40.10:FF:000008">
    <property type="entry name" value="Peptidylprolyl isomerase"/>
    <property type="match status" value="1"/>
</dbReference>
<dbReference type="SUPFAM" id="SSF48452">
    <property type="entry name" value="TPR-like"/>
    <property type="match status" value="1"/>
</dbReference>
<evidence type="ECO:0000256" key="8">
    <source>
        <dbReference type="PROSITE-ProRule" id="PRU00277"/>
    </source>
</evidence>
<evidence type="ECO:0000256" key="6">
    <source>
        <dbReference type="ARBA" id="ARBA00023110"/>
    </source>
</evidence>
<dbReference type="InterPro" id="IPR019734">
    <property type="entry name" value="TPR_rpt"/>
</dbReference>
<dbReference type="Gene3D" id="1.25.40.10">
    <property type="entry name" value="Tetratricopeptide repeat domain"/>
    <property type="match status" value="1"/>
</dbReference>
<comment type="similarity">
    <text evidence="2">Belongs to the FKBP-type PPIase family.</text>
</comment>
<dbReference type="SMART" id="SM00028">
    <property type="entry name" value="TPR"/>
    <property type="match status" value="2"/>
</dbReference>
<sequence length="327" mass="37102">MCMSTFRSSKIILSYILRFFAVSYIARLEDGTVFEKKGYDGEQPLEFITDEEQVIAGLDRVAATMKKGEWAIVTINHEYGFGNVEAKRDLATVPSCAKLYYEVEMMDFIKEKVPWEMNNQEKIEAAGRKKEEGNLLFKNGKYELAKNIIRWLNALAADCVSEDGSFVDDEQKLVKSLRVSCWLNSAACCLKLKDYQGAIELCSKVLDCDCHNVKALYRRAQAYMEIADLILAELDIKKAMEADPQNREVKLLQKSLKQLQAESNKRDAKFYANMFARVTKDSSVATKKLKVEKSEEEKRREVAVAMETEKEVDSSAPPKDGVVVDSC</sequence>
<dbReference type="SUPFAM" id="SSF54534">
    <property type="entry name" value="FKBP-like"/>
    <property type="match status" value="1"/>
</dbReference>
<dbReference type="InterPro" id="IPR001179">
    <property type="entry name" value="PPIase_FKBP_dom"/>
</dbReference>
<comment type="catalytic activity">
    <reaction evidence="1 8">
        <text>[protein]-peptidylproline (omega=180) = [protein]-peptidylproline (omega=0)</text>
        <dbReference type="Rhea" id="RHEA:16237"/>
        <dbReference type="Rhea" id="RHEA-COMP:10747"/>
        <dbReference type="Rhea" id="RHEA-COMP:10748"/>
        <dbReference type="ChEBI" id="CHEBI:83833"/>
        <dbReference type="ChEBI" id="CHEBI:83834"/>
        <dbReference type="EC" id="5.2.1.8"/>
    </reaction>
</comment>
<gene>
    <name evidence="13" type="ORF">WN944_007816</name>
</gene>
<dbReference type="InterPro" id="IPR046357">
    <property type="entry name" value="PPIase_dom_sf"/>
</dbReference>
<evidence type="ECO:0000256" key="5">
    <source>
        <dbReference type="ARBA" id="ARBA00022803"/>
    </source>
</evidence>
<keyword evidence="6 8" id="KW-0697">Rotamase</keyword>
<evidence type="ECO:0000256" key="4">
    <source>
        <dbReference type="ARBA" id="ARBA00022737"/>
    </source>
</evidence>
<evidence type="ECO:0000256" key="9">
    <source>
        <dbReference type="PROSITE-ProRule" id="PRU00339"/>
    </source>
</evidence>
<dbReference type="PANTHER" id="PTHR46512:SF9">
    <property type="entry name" value="PEPTIDYLPROLYL ISOMERASE"/>
    <property type="match status" value="1"/>
</dbReference>
<evidence type="ECO:0000256" key="1">
    <source>
        <dbReference type="ARBA" id="ARBA00000971"/>
    </source>
</evidence>
<protein>
    <recommendedName>
        <fullName evidence="3 8">peptidylprolyl isomerase</fullName>
        <ecNumber evidence="3 8">5.2.1.8</ecNumber>
    </recommendedName>
</protein>
<evidence type="ECO:0000256" key="11">
    <source>
        <dbReference type="SAM" id="SignalP"/>
    </source>
</evidence>
<dbReference type="PROSITE" id="PS50059">
    <property type="entry name" value="FKBP_PPIASE"/>
    <property type="match status" value="1"/>
</dbReference>
<evidence type="ECO:0000256" key="3">
    <source>
        <dbReference type="ARBA" id="ARBA00013194"/>
    </source>
</evidence>
<evidence type="ECO:0000256" key="2">
    <source>
        <dbReference type="ARBA" id="ARBA00006577"/>
    </source>
</evidence>
<reference evidence="13 14" key="1">
    <citation type="submission" date="2024-05" db="EMBL/GenBank/DDBJ databases">
        <title>Haplotype-resolved chromosome-level genome assembly of Huyou (Citrus changshanensis).</title>
        <authorList>
            <person name="Miao C."/>
            <person name="Chen W."/>
            <person name="Wu Y."/>
            <person name="Wang L."/>
            <person name="Zhao S."/>
            <person name="Grierson D."/>
            <person name="Xu C."/>
            <person name="Chen K."/>
        </authorList>
    </citation>
    <scope>NUCLEOTIDE SEQUENCE [LARGE SCALE GENOMIC DNA]</scope>
    <source>
        <strain evidence="13">01-14</strain>
        <tissue evidence="13">Leaf</tissue>
    </source>
</reference>
<dbReference type="InterPro" id="IPR050754">
    <property type="entry name" value="FKBP4/5/8-like"/>
</dbReference>
<accession>A0AAP0MRU5</accession>
<comment type="caution">
    <text evidence="13">The sequence shown here is derived from an EMBL/GenBank/DDBJ whole genome shotgun (WGS) entry which is preliminary data.</text>
</comment>
<dbReference type="EMBL" id="JBCGBO010000003">
    <property type="protein sequence ID" value="KAK9215810.1"/>
    <property type="molecule type" value="Genomic_DNA"/>
</dbReference>
<keyword evidence="5 9" id="KW-0802">TPR repeat</keyword>
<keyword evidence="7 8" id="KW-0413">Isomerase</keyword>
<evidence type="ECO:0000313" key="13">
    <source>
        <dbReference type="EMBL" id="KAK9215810.1"/>
    </source>
</evidence>
<evidence type="ECO:0000313" key="14">
    <source>
        <dbReference type="Proteomes" id="UP001428341"/>
    </source>
</evidence>
<keyword evidence="4" id="KW-0677">Repeat</keyword>
<organism evidence="13 14">
    <name type="scientific">Citrus x changshan-huyou</name>
    <dbReference type="NCBI Taxonomy" id="2935761"/>
    <lineage>
        <taxon>Eukaryota</taxon>
        <taxon>Viridiplantae</taxon>
        <taxon>Streptophyta</taxon>
        <taxon>Embryophyta</taxon>
        <taxon>Tracheophyta</taxon>
        <taxon>Spermatophyta</taxon>
        <taxon>Magnoliopsida</taxon>
        <taxon>eudicotyledons</taxon>
        <taxon>Gunneridae</taxon>
        <taxon>Pentapetalae</taxon>
        <taxon>rosids</taxon>
        <taxon>malvids</taxon>
        <taxon>Sapindales</taxon>
        <taxon>Rutaceae</taxon>
        <taxon>Aurantioideae</taxon>
        <taxon>Citrus</taxon>
    </lineage>
</organism>
<keyword evidence="14" id="KW-1185">Reference proteome</keyword>
<name>A0AAP0MRU5_9ROSI</name>
<evidence type="ECO:0000256" key="10">
    <source>
        <dbReference type="SAM" id="MobiDB-lite"/>
    </source>
</evidence>
<feature type="repeat" description="TPR" evidence="9">
    <location>
        <begin position="213"/>
        <end position="246"/>
    </location>
</feature>
<dbReference type="PROSITE" id="PS50005">
    <property type="entry name" value="TPR"/>
    <property type="match status" value="1"/>
</dbReference>
<dbReference type="Pfam" id="PF13181">
    <property type="entry name" value="TPR_8"/>
    <property type="match status" value="1"/>
</dbReference>
<dbReference type="GO" id="GO:0003755">
    <property type="term" value="F:peptidyl-prolyl cis-trans isomerase activity"/>
    <property type="evidence" value="ECO:0007669"/>
    <property type="project" value="UniProtKB-KW"/>
</dbReference>
<dbReference type="InterPro" id="IPR011990">
    <property type="entry name" value="TPR-like_helical_dom_sf"/>
</dbReference>
<keyword evidence="11" id="KW-0732">Signal</keyword>